<keyword evidence="3" id="KW-1185">Reference proteome</keyword>
<keyword evidence="1" id="KW-1133">Transmembrane helix</keyword>
<evidence type="ECO:0000313" key="3">
    <source>
        <dbReference type="Proteomes" id="UP000002595"/>
    </source>
</evidence>
<dbReference type="eggNOG" id="arCOG05657">
    <property type="taxonomic scope" value="Archaea"/>
</dbReference>
<organism evidence="2 3">
    <name type="scientific">Pyrobaculum islandicum (strain DSM 4184 / JCM 9189 / GEO3)</name>
    <dbReference type="NCBI Taxonomy" id="384616"/>
    <lineage>
        <taxon>Archaea</taxon>
        <taxon>Thermoproteota</taxon>
        <taxon>Thermoprotei</taxon>
        <taxon>Thermoproteales</taxon>
        <taxon>Thermoproteaceae</taxon>
        <taxon>Pyrobaculum</taxon>
    </lineage>
</organism>
<keyword evidence="1" id="KW-0472">Membrane</keyword>
<feature type="transmembrane region" description="Helical" evidence="1">
    <location>
        <begin position="215"/>
        <end position="235"/>
    </location>
</feature>
<dbReference type="HOGENOM" id="CLU_848926_0_0_2"/>
<accession>A1RRP3</accession>
<sequence length="337" mass="37904">MSEDLNADNLADIFIKISPSKTLYINSSKLQFGGSRILGRVEIREDGVYLNEKLVVFRRALRCPVKVGGLYLCSDPPEIPRFFYREVFTEGLNKALRISELYATDRLNSGDCLAEYLYAVIKGSRPLWDIYRRGEPIALRRCRETLGVLIARGLRERKLYTPPNLDKISAALLGLLKFRDVLEVIDQSWLGFAIAMRYGIYSALKWRLSLSYESWLLLFGIYAALDPVVMPGGVAVDLGLLRALPYIVAKVMGRWLVAFNVAGLYIAAGNINMMVDGGRKRAKYASCEGDRCVVGNLLFNQCVDMECGIVRTSDFEFKGLVKCRNFGTTFITVEPCK</sequence>
<evidence type="ECO:0000256" key="1">
    <source>
        <dbReference type="SAM" id="Phobius"/>
    </source>
</evidence>
<gene>
    <name evidence="2" type="ordered locus">Pisl_0447</name>
</gene>
<feature type="transmembrane region" description="Helical" evidence="1">
    <location>
        <begin position="255"/>
        <end position="275"/>
    </location>
</feature>
<evidence type="ECO:0000313" key="2">
    <source>
        <dbReference type="EMBL" id="ABL87625.1"/>
    </source>
</evidence>
<dbReference type="RefSeq" id="WP_011762202.1">
    <property type="nucleotide sequence ID" value="NC_008701.1"/>
</dbReference>
<dbReference type="OrthoDB" id="28046at2157"/>
<dbReference type="EMBL" id="CP000504">
    <property type="protein sequence ID" value="ABL87625.1"/>
    <property type="molecule type" value="Genomic_DNA"/>
</dbReference>
<protein>
    <submittedName>
        <fullName evidence="2">Uncharacterized protein</fullName>
    </submittedName>
</protein>
<dbReference type="GeneID" id="4616654"/>
<dbReference type="AlphaFoldDB" id="A1RRP3"/>
<dbReference type="KEGG" id="pis:Pisl_0447"/>
<dbReference type="STRING" id="384616.Pisl_0447"/>
<dbReference type="Proteomes" id="UP000002595">
    <property type="component" value="Chromosome"/>
</dbReference>
<keyword evidence="1" id="KW-0812">Transmembrane</keyword>
<name>A1RRP3_PYRIL</name>
<reference evidence="2" key="1">
    <citation type="submission" date="2006-12" db="EMBL/GenBank/DDBJ databases">
        <title>Complete sequence of Pyrobaculum islandicum DSM 4184.</title>
        <authorList>
            <person name="Copeland A."/>
            <person name="Lucas S."/>
            <person name="Lapidus A."/>
            <person name="Barry K."/>
            <person name="Detter J.C."/>
            <person name="Glavina del Rio T."/>
            <person name="Dalin E."/>
            <person name="Tice H."/>
            <person name="Pitluck S."/>
            <person name="Meincke L."/>
            <person name="Brettin T."/>
            <person name="Bruce D."/>
            <person name="Han C."/>
            <person name="Tapia R."/>
            <person name="Gilna P."/>
            <person name="Schmutz J."/>
            <person name="Larimer F."/>
            <person name="Land M."/>
            <person name="Hauser L."/>
            <person name="Kyrpides N."/>
            <person name="Mikhailova N."/>
            <person name="Cozen A.E."/>
            <person name="Fitz-Gibbon S.T."/>
            <person name="House C.H."/>
            <person name="Saltikov C."/>
            <person name="Lowe T."/>
            <person name="Richardson P."/>
        </authorList>
    </citation>
    <scope>NUCLEOTIDE SEQUENCE [LARGE SCALE GENOMIC DNA]</scope>
    <source>
        <strain evidence="2">DSM 4184</strain>
    </source>
</reference>
<proteinExistence type="predicted"/>